<organism evidence="1 2">
    <name type="scientific">Escallonia herrerae</name>
    <dbReference type="NCBI Taxonomy" id="1293975"/>
    <lineage>
        <taxon>Eukaryota</taxon>
        <taxon>Viridiplantae</taxon>
        <taxon>Streptophyta</taxon>
        <taxon>Embryophyta</taxon>
        <taxon>Tracheophyta</taxon>
        <taxon>Spermatophyta</taxon>
        <taxon>Magnoliopsida</taxon>
        <taxon>eudicotyledons</taxon>
        <taxon>Gunneridae</taxon>
        <taxon>Pentapetalae</taxon>
        <taxon>asterids</taxon>
        <taxon>campanulids</taxon>
        <taxon>Escalloniales</taxon>
        <taxon>Escalloniaceae</taxon>
        <taxon>Escallonia</taxon>
    </lineage>
</organism>
<dbReference type="AlphaFoldDB" id="A0AA88VEI5"/>
<reference evidence="1" key="1">
    <citation type="submission" date="2022-12" db="EMBL/GenBank/DDBJ databases">
        <title>Draft genome assemblies for two species of Escallonia (Escalloniales).</title>
        <authorList>
            <person name="Chanderbali A."/>
            <person name="Dervinis C."/>
            <person name="Anghel I."/>
            <person name="Soltis D."/>
            <person name="Soltis P."/>
            <person name="Zapata F."/>
        </authorList>
    </citation>
    <scope>NUCLEOTIDE SEQUENCE</scope>
    <source>
        <strain evidence="1">UCBG64.0493</strain>
        <tissue evidence="1">Leaf</tissue>
    </source>
</reference>
<dbReference type="InterPro" id="IPR001388">
    <property type="entry name" value="Synaptobrevin-like"/>
</dbReference>
<dbReference type="GO" id="GO:0016192">
    <property type="term" value="P:vesicle-mediated transport"/>
    <property type="evidence" value="ECO:0007669"/>
    <property type="project" value="InterPro"/>
</dbReference>
<comment type="caution">
    <text evidence="1">The sequence shown here is derived from an EMBL/GenBank/DDBJ whole genome shotgun (WGS) entry which is preliminary data.</text>
</comment>
<name>A0AA88VEI5_9ASTE</name>
<dbReference type="GO" id="GO:0016020">
    <property type="term" value="C:membrane"/>
    <property type="evidence" value="ECO:0007669"/>
    <property type="project" value="InterPro"/>
</dbReference>
<dbReference type="SUPFAM" id="SSF58038">
    <property type="entry name" value="SNARE fusion complex"/>
    <property type="match status" value="1"/>
</dbReference>
<evidence type="ECO:0000313" key="1">
    <source>
        <dbReference type="EMBL" id="KAK3005000.1"/>
    </source>
</evidence>
<keyword evidence="2" id="KW-1185">Reference proteome</keyword>
<dbReference type="EMBL" id="JAVXUP010002181">
    <property type="protein sequence ID" value="KAK3005000.1"/>
    <property type="molecule type" value="Genomic_DNA"/>
</dbReference>
<dbReference type="Gene3D" id="1.20.5.110">
    <property type="match status" value="1"/>
</dbReference>
<accession>A0AA88VEI5</accession>
<protein>
    <submittedName>
        <fullName evidence="1">Uncharacterized protein</fullName>
    </submittedName>
</protein>
<proteinExistence type="predicted"/>
<dbReference type="Proteomes" id="UP001188597">
    <property type="component" value="Unassembled WGS sequence"/>
</dbReference>
<gene>
    <name evidence="1" type="ORF">RJ639_017869</name>
</gene>
<dbReference type="PROSITE" id="PS00417">
    <property type="entry name" value="SYNAPTOBREVIN"/>
    <property type="match status" value="1"/>
</dbReference>
<evidence type="ECO:0000313" key="2">
    <source>
        <dbReference type="Proteomes" id="UP001188597"/>
    </source>
</evidence>
<sequence length="215" mass="24558">MTLGNHIFQLGWKIIDPIDGAVRWPSYEETSRFLEQKQWYFNGAALLLFRLNPQVGLRWSWWLCVALAAEKMRLPSHMSKERMPRIFKVEDDPHGGQANRESGYLEVEEEVYQETRMEVMSREVARSVGGGRWADGVILDALGRRNLGPEILLRITLCGLICLQFLLVRGGVGVQRHRTIDSVLERGEKLDSLVEKSSDLSAASQFSKISFDHNE</sequence>